<reference evidence="1 2" key="1">
    <citation type="journal article" date="2016" name="Mol. Biol. Evol.">
        <title>Comparative Genomics of Early-Diverging Mushroom-Forming Fungi Provides Insights into the Origins of Lignocellulose Decay Capabilities.</title>
        <authorList>
            <person name="Nagy L.G."/>
            <person name="Riley R."/>
            <person name="Tritt A."/>
            <person name="Adam C."/>
            <person name="Daum C."/>
            <person name="Floudas D."/>
            <person name="Sun H."/>
            <person name="Yadav J.S."/>
            <person name="Pangilinan J."/>
            <person name="Larsson K.H."/>
            <person name="Matsuura K."/>
            <person name="Barry K."/>
            <person name="Labutti K."/>
            <person name="Kuo R."/>
            <person name="Ohm R.A."/>
            <person name="Bhattacharya S.S."/>
            <person name="Shirouzu T."/>
            <person name="Yoshinaga Y."/>
            <person name="Martin F.M."/>
            <person name="Grigoriev I.V."/>
            <person name="Hibbett D.S."/>
        </authorList>
    </citation>
    <scope>NUCLEOTIDE SEQUENCE [LARGE SCALE GENOMIC DNA]</scope>
    <source>
        <strain evidence="1 2">HHB12029</strain>
    </source>
</reference>
<accession>A0A165DJQ1</accession>
<keyword evidence="2" id="KW-1185">Reference proteome</keyword>
<evidence type="ECO:0000313" key="1">
    <source>
        <dbReference type="EMBL" id="KZV84710.1"/>
    </source>
</evidence>
<protein>
    <submittedName>
        <fullName evidence="1">Uncharacterized protein</fullName>
    </submittedName>
</protein>
<sequence>MDAMCAISRYGSSSSKDVHAALEAARAYDEIDRHEIVQHILSHRPVVREKNV</sequence>
<evidence type="ECO:0000313" key="2">
    <source>
        <dbReference type="Proteomes" id="UP000077266"/>
    </source>
</evidence>
<gene>
    <name evidence="1" type="ORF">EXIGLDRAFT_726867</name>
</gene>
<dbReference type="EMBL" id="KV426213">
    <property type="protein sequence ID" value="KZV84710.1"/>
    <property type="molecule type" value="Genomic_DNA"/>
</dbReference>
<dbReference type="AlphaFoldDB" id="A0A165DJQ1"/>
<dbReference type="Proteomes" id="UP000077266">
    <property type="component" value="Unassembled WGS sequence"/>
</dbReference>
<name>A0A165DJQ1_EXIGL</name>
<proteinExistence type="predicted"/>
<dbReference type="InParanoid" id="A0A165DJQ1"/>
<organism evidence="1 2">
    <name type="scientific">Exidia glandulosa HHB12029</name>
    <dbReference type="NCBI Taxonomy" id="1314781"/>
    <lineage>
        <taxon>Eukaryota</taxon>
        <taxon>Fungi</taxon>
        <taxon>Dikarya</taxon>
        <taxon>Basidiomycota</taxon>
        <taxon>Agaricomycotina</taxon>
        <taxon>Agaricomycetes</taxon>
        <taxon>Auriculariales</taxon>
        <taxon>Exidiaceae</taxon>
        <taxon>Exidia</taxon>
    </lineage>
</organism>